<keyword evidence="2" id="KW-1133">Transmembrane helix</keyword>
<dbReference type="InterPro" id="IPR006816">
    <property type="entry name" value="ELMO_dom"/>
</dbReference>
<keyword evidence="5" id="KW-1185">Reference proteome</keyword>
<feature type="domain" description="ELMO" evidence="3">
    <location>
        <begin position="409"/>
        <end position="517"/>
    </location>
</feature>
<feature type="compositionally biased region" description="Acidic residues" evidence="1">
    <location>
        <begin position="222"/>
        <end position="241"/>
    </location>
</feature>
<feature type="region of interest" description="Disordered" evidence="1">
    <location>
        <begin position="222"/>
        <end position="253"/>
    </location>
</feature>
<evidence type="ECO:0000259" key="3">
    <source>
        <dbReference type="Pfam" id="PF04727"/>
    </source>
</evidence>
<gene>
    <name evidence="4" type="ORF">SteCoe_9831</name>
</gene>
<organism evidence="4 5">
    <name type="scientific">Stentor coeruleus</name>
    <dbReference type="NCBI Taxonomy" id="5963"/>
    <lineage>
        <taxon>Eukaryota</taxon>
        <taxon>Sar</taxon>
        <taxon>Alveolata</taxon>
        <taxon>Ciliophora</taxon>
        <taxon>Postciliodesmatophora</taxon>
        <taxon>Heterotrichea</taxon>
        <taxon>Heterotrichida</taxon>
        <taxon>Stentoridae</taxon>
        <taxon>Stentor</taxon>
    </lineage>
</organism>
<dbReference type="EMBL" id="MPUH01000155">
    <property type="protein sequence ID" value="OMJ88248.1"/>
    <property type="molecule type" value="Genomic_DNA"/>
</dbReference>
<name>A0A1R2CGX0_9CILI</name>
<dbReference type="OrthoDB" id="327206at2759"/>
<keyword evidence="2" id="KW-0812">Transmembrane</keyword>
<accession>A0A1R2CGX0</accession>
<sequence length="581" mass="67236">MENIYSVSSPLARNKGEGKQVKITNPQDSEGSKINIFKKINVPNFEKIITSSQSIFSDFLNFAGELWHKEPENSEEKPLERRESESSSVLYEESSSEVIVLHRLSVNTGIHNFQVKPKKIKNSKSFATPGFRAPHLLIEDDVMVRVEPVKNQSLIDSHPLQRRISEYGNYLCAEANPRSSLKQNISLFPNSIYQNNSILETSELDLSDKKISKLLSLRIENEVQENSENSESENKDDDNPEEYLHKKNNYSNDKTSEILNKHMKSNSTNHQFKIPNIIKIRHKSINTGPSIINEVYDPKAILETNPDYQENKISIKNENSLEKKLQSLSASISENSLGPYFSQIPKSVLYQIPILTFEEFIGSLMNYKIKDSDSILWQQNWLNRLCNCCSSKLNDEDAHVCEQLIAFSMNKFNFQNSFHLILILSCFNSVTKADRWPVKDDDWYEMGFEANGIDGQLENYGSLTLLHIFFLSTYFSNFYQEMLRVRRYYSFDLYNVISSISEVTLDHLREKKLNRTIKHFGSGLEVVFFYFVGVLLYWFKGMVRCKDYASIWKNTVEKAKSSSSELIQEAWKVYLNKNNEV</sequence>
<reference evidence="4 5" key="1">
    <citation type="submission" date="2016-11" db="EMBL/GenBank/DDBJ databases">
        <title>The macronuclear genome of Stentor coeruleus: a giant cell with tiny introns.</title>
        <authorList>
            <person name="Slabodnick M."/>
            <person name="Ruby J.G."/>
            <person name="Reiff S.B."/>
            <person name="Swart E.C."/>
            <person name="Gosai S."/>
            <person name="Prabakaran S."/>
            <person name="Witkowska E."/>
            <person name="Larue G.E."/>
            <person name="Fisher S."/>
            <person name="Freeman R.M."/>
            <person name="Gunawardena J."/>
            <person name="Chu W."/>
            <person name="Stover N.A."/>
            <person name="Gregory B.D."/>
            <person name="Nowacki M."/>
            <person name="Derisi J."/>
            <person name="Roy S.W."/>
            <person name="Marshall W.F."/>
            <person name="Sood P."/>
        </authorList>
    </citation>
    <scope>NUCLEOTIDE SEQUENCE [LARGE SCALE GENOMIC DNA]</scope>
    <source>
        <strain evidence="4">WM001</strain>
    </source>
</reference>
<evidence type="ECO:0000256" key="1">
    <source>
        <dbReference type="SAM" id="MobiDB-lite"/>
    </source>
</evidence>
<evidence type="ECO:0000313" key="4">
    <source>
        <dbReference type="EMBL" id="OMJ88248.1"/>
    </source>
</evidence>
<comment type="caution">
    <text evidence="4">The sequence shown here is derived from an EMBL/GenBank/DDBJ whole genome shotgun (WGS) entry which is preliminary data.</text>
</comment>
<dbReference type="Pfam" id="PF04727">
    <property type="entry name" value="ELMO_CED12"/>
    <property type="match status" value="1"/>
</dbReference>
<feature type="transmembrane region" description="Helical" evidence="2">
    <location>
        <begin position="460"/>
        <end position="479"/>
    </location>
</feature>
<protein>
    <recommendedName>
        <fullName evidence="3">ELMO domain-containing protein</fullName>
    </recommendedName>
</protein>
<evidence type="ECO:0000256" key="2">
    <source>
        <dbReference type="SAM" id="Phobius"/>
    </source>
</evidence>
<proteinExistence type="predicted"/>
<dbReference type="Proteomes" id="UP000187209">
    <property type="component" value="Unassembled WGS sequence"/>
</dbReference>
<evidence type="ECO:0000313" key="5">
    <source>
        <dbReference type="Proteomes" id="UP000187209"/>
    </source>
</evidence>
<feature type="transmembrane region" description="Helical" evidence="2">
    <location>
        <begin position="519"/>
        <end position="539"/>
    </location>
</feature>
<keyword evidence="2" id="KW-0472">Membrane</keyword>
<dbReference type="AlphaFoldDB" id="A0A1R2CGX0"/>